<feature type="compositionally biased region" description="Basic and acidic residues" evidence="1">
    <location>
        <begin position="151"/>
        <end position="160"/>
    </location>
</feature>
<evidence type="ECO:0000313" key="3">
    <source>
        <dbReference type="EMBL" id="KXH52076.1"/>
    </source>
</evidence>
<dbReference type="EMBL" id="JEMN01001010">
    <property type="protein sequence ID" value="KXH52076.1"/>
    <property type="molecule type" value="Genomic_DNA"/>
</dbReference>
<dbReference type="AlphaFoldDB" id="A0A135TV78"/>
<feature type="compositionally biased region" description="Pro residues" evidence="1">
    <location>
        <begin position="138"/>
        <end position="148"/>
    </location>
</feature>
<keyword evidence="2" id="KW-1133">Transmembrane helix</keyword>
<name>A0A135TV78_9PEZI</name>
<feature type="region of interest" description="Disordered" evidence="1">
    <location>
        <begin position="113"/>
        <end position="260"/>
    </location>
</feature>
<dbReference type="Proteomes" id="UP000070054">
    <property type="component" value="Unassembled WGS sequence"/>
</dbReference>
<feature type="transmembrane region" description="Helical" evidence="2">
    <location>
        <begin position="337"/>
        <end position="363"/>
    </location>
</feature>
<organism evidence="3 4">
    <name type="scientific">Colletotrichum nymphaeae SA-01</name>
    <dbReference type="NCBI Taxonomy" id="1460502"/>
    <lineage>
        <taxon>Eukaryota</taxon>
        <taxon>Fungi</taxon>
        <taxon>Dikarya</taxon>
        <taxon>Ascomycota</taxon>
        <taxon>Pezizomycotina</taxon>
        <taxon>Sordariomycetes</taxon>
        <taxon>Hypocreomycetidae</taxon>
        <taxon>Glomerellales</taxon>
        <taxon>Glomerellaceae</taxon>
        <taxon>Colletotrichum</taxon>
        <taxon>Colletotrichum acutatum species complex</taxon>
    </lineage>
</organism>
<protein>
    <submittedName>
        <fullName evidence="3">Uncharacterized protein</fullName>
    </submittedName>
</protein>
<sequence>MPCPAQYGEQSKDIPVDTEPVSLHYLSTAGSGVPFHLLPHTSLRHSTLCDVDWRKKHHRYQVPSKQHLTEHLQYHHNYHQHQHPPPASPYRQLEPTFSLSTTTRPLATVAANYETSRPTGSNLPPAKTYFRAPNIGPHTPPLAPPPISTHPENHTVRDENDNNLNSSQATTNNRYPHLTTTTSSPPPRDPSPSRDDVATEDPVDPNSIPLTNLQPVASNPPSRRPDNAAPSPREAPGQPTRIQSPEPEPKGSKPLASSPMSFLTKNIWPKDGRNRSHVPAMPVWIAGVRIAQLDNGMFENLLASDMTSAWIPPFWITFTDCLRFTIQSFSGTEGFPFSWFAFAWTFSYLTWLGVAVMFIPVMYNCWVHL</sequence>
<dbReference type="OrthoDB" id="5325022at2759"/>
<feature type="compositionally biased region" description="Polar residues" evidence="1">
    <location>
        <begin position="113"/>
        <end position="122"/>
    </location>
</feature>
<keyword evidence="2" id="KW-0812">Transmembrane</keyword>
<evidence type="ECO:0000256" key="1">
    <source>
        <dbReference type="SAM" id="MobiDB-lite"/>
    </source>
</evidence>
<reference evidence="3 4" key="1">
    <citation type="submission" date="2014-02" db="EMBL/GenBank/DDBJ databases">
        <title>The genome sequence of Colletotrichum nymphaeae SA-01.</title>
        <authorList>
            <person name="Baroncelli R."/>
            <person name="Thon M.R."/>
        </authorList>
    </citation>
    <scope>NUCLEOTIDE SEQUENCE [LARGE SCALE GENOMIC DNA]</scope>
    <source>
        <strain evidence="3 4">SA-01</strain>
    </source>
</reference>
<accession>A0A135TV78</accession>
<evidence type="ECO:0000313" key="4">
    <source>
        <dbReference type="Proteomes" id="UP000070054"/>
    </source>
</evidence>
<gene>
    <name evidence="3" type="ORF">CNYM01_00407</name>
</gene>
<feature type="compositionally biased region" description="Polar residues" evidence="1">
    <location>
        <begin position="162"/>
        <end position="174"/>
    </location>
</feature>
<proteinExistence type="predicted"/>
<keyword evidence="2" id="KW-0472">Membrane</keyword>
<evidence type="ECO:0000256" key="2">
    <source>
        <dbReference type="SAM" id="Phobius"/>
    </source>
</evidence>
<keyword evidence="4" id="KW-1185">Reference proteome</keyword>
<feature type="compositionally biased region" description="Polar residues" evidence="1">
    <location>
        <begin position="208"/>
        <end position="221"/>
    </location>
</feature>
<comment type="caution">
    <text evidence="3">The sequence shown here is derived from an EMBL/GenBank/DDBJ whole genome shotgun (WGS) entry which is preliminary data.</text>
</comment>